<feature type="compositionally biased region" description="Basic residues" evidence="1">
    <location>
        <begin position="1617"/>
        <end position="1626"/>
    </location>
</feature>
<evidence type="ECO:0000256" key="2">
    <source>
        <dbReference type="SAM" id="SignalP"/>
    </source>
</evidence>
<feature type="compositionally biased region" description="Polar residues" evidence="1">
    <location>
        <begin position="1831"/>
        <end position="1848"/>
    </location>
</feature>
<evidence type="ECO:0000313" key="4">
    <source>
        <dbReference type="Proteomes" id="UP001142055"/>
    </source>
</evidence>
<feature type="compositionally biased region" description="Low complexity" evidence="1">
    <location>
        <begin position="2181"/>
        <end position="2212"/>
    </location>
</feature>
<dbReference type="OMA" id="HNCTSTW"/>
<name>A0A9Q0LZB0_BLOTA</name>
<protein>
    <submittedName>
        <fullName evidence="3">Uncharacterized protein</fullName>
    </submittedName>
</protein>
<feature type="compositionally biased region" description="Low complexity" evidence="1">
    <location>
        <begin position="1974"/>
        <end position="2015"/>
    </location>
</feature>
<feature type="compositionally biased region" description="Polar residues" evidence="1">
    <location>
        <begin position="1755"/>
        <end position="1764"/>
    </location>
</feature>
<feature type="compositionally biased region" description="Polar residues" evidence="1">
    <location>
        <begin position="2068"/>
        <end position="2089"/>
    </location>
</feature>
<feature type="region of interest" description="Disordered" evidence="1">
    <location>
        <begin position="1755"/>
        <end position="1796"/>
    </location>
</feature>
<dbReference type="EMBL" id="JAPWDV010000004">
    <property type="protein sequence ID" value="KAJ6215863.1"/>
    <property type="molecule type" value="Genomic_DNA"/>
</dbReference>
<gene>
    <name evidence="3" type="ORF">RDWZM_010363</name>
</gene>
<feature type="compositionally biased region" description="Acidic residues" evidence="1">
    <location>
        <begin position="278"/>
        <end position="289"/>
    </location>
</feature>
<feature type="compositionally biased region" description="Polar residues" evidence="1">
    <location>
        <begin position="2016"/>
        <end position="2039"/>
    </location>
</feature>
<accession>A0A9Q0LZB0</accession>
<evidence type="ECO:0000313" key="3">
    <source>
        <dbReference type="EMBL" id="KAJ6215863.1"/>
    </source>
</evidence>
<feature type="region of interest" description="Disordered" evidence="1">
    <location>
        <begin position="1057"/>
        <end position="1086"/>
    </location>
</feature>
<dbReference type="Gene3D" id="1.20.5.340">
    <property type="match status" value="1"/>
</dbReference>
<feature type="region of interest" description="Disordered" evidence="1">
    <location>
        <begin position="851"/>
        <end position="938"/>
    </location>
</feature>
<organism evidence="3 4">
    <name type="scientific">Blomia tropicalis</name>
    <name type="common">Mite</name>
    <dbReference type="NCBI Taxonomy" id="40697"/>
    <lineage>
        <taxon>Eukaryota</taxon>
        <taxon>Metazoa</taxon>
        <taxon>Ecdysozoa</taxon>
        <taxon>Arthropoda</taxon>
        <taxon>Chelicerata</taxon>
        <taxon>Arachnida</taxon>
        <taxon>Acari</taxon>
        <taxon>Acariformes</taxon>
        <taxon>Sarcoptiformes</taxon>
        <taxon>Astigmata</taxon>
        <taxon>Glycyphagoidea</taxon>
        <taxon>Echimyopodidae</taxon>
        <taxon>Blomia</taxon>
    </lineage>
</organism>
<feature type="region of interest" description="Disordered" evidence="1">
    <location>
        <begin position="1815"/>
        <end position="1848"/>
    </location>
</feature>
<feature type="region of interest" description="Disordered" evidence="1">
    <location>
        <begin position="2164"/>
        <end position="2212"/>
    </location>
</feature>
<feature type="compositionally biased region" description="Polar residues" evidence="1">
    <location>
        <begin position="2119"/>
        <end position="2149"/>
    </location>
</feature>
<feature type="compositionally biased region" description="Basic and acidic residues" evidence="1">
    <location>
        <begin position="912"/>
        <end position="924"/>
    </location>
</feature>
<keyword evidence="2" id="KW-0732">Signal</keyword>
<feature type="region of interest" description="Disordered" evidence="1">
    <location>
        <begin position="994"/>
        <end position="1019"/>
    </location>
</feature>
<feature type="region of interest" description="Disordered" evidence="1">
    <location>
        <begin position="2061"/>
        <end position="2149"/>
    </location>
</feature>
<dbReference type="Proteomes" id="UP001142055">
    <property type="component" value="Chromosome 4"/>
</dbReference>
<reference evidence="3" key="1">
    <citation type="submission" date="2022-12" db="EMBL/GenBank/DDBJ databases">
        <title>Genome assemblies of Blomia tropicalis.</title>
        <authorList>
            <person name="Cui Y."/>
        </authorList>
    </citation>
    <scope>NUCLEOTIDE SEQUENCE</scope>
    <source>
        <tissue evidence="3">Adult mites</tissue>
    </source>
</reference>
<feature type="region of interest" description="Disordered" evidence="1">
    <location>
        <begin position="1919"/>
        <end position="2039"/>
    </location>
</feature>
<keyword evidence="4" id="KW-1185">Reference proteome</keyword>
<feature type="region of interest" description="Disordered" evidence="1">
    <location>
        <begin position="1163"/>
        <end position="1221"/>
    </location>
</feature>
<feature type="compositionally biased region" description="Low complexity" evidence="1">
    <location>
        <begin position="2267"/>
        <end position="2285"/>
    </location>
</feature>
<feature type="region of interest" description="Disordered" evidence="1">
    <location>
        <begin position="1448"/>
        <end position="1489"/>
    </location>
</feature>
<feature type="compositionally biased region" description="Acidic residues" evidence="1">
    <location>
        <begin position="1770"/>
        <end position="1780"/>
    </location>
</feature>
<sequence length="2295" mass="256991">MNSIILFVFTLISLCDCKFRFRSHPTTLNNTNIDYHNQPKTFLPINDASDCKFNANKIIDYILDRMKINLQSEKIKLKKGQLTVYDANFSHIGRLSRYRNACARMLNSNSTRIQIPIEAEIFDARLHAMMKYSIFVSSLYGEYWANFSQISLNGTLEADLANDPIQLWVNTFKIVSSKILDDRIEFGAIPKWILNWIRSFVDQDNSKIYEQPARTFILEQQELSLIYHLMKLFNQIETISLPPFVLQLSSIEDDTNRRDENRSTDDVDDEGGGRSDDIDSIEETTTNDDDTQRELSTKCESILLKIECRTMVGIVRQMAALLGAADQQFAEIVDECRKLTERSTLLRSRVVKLSGNVDRANLAIRQSPPQITSLLELLPDPTMNLKLTSSSNHNQRYINNNHHHCTLDISGRFGIPIFDHSSSSPTTAASKWWHSNTTLETNLFAPETRPLSVRALYGRAHSPGDLRLSSNSFAIGNHSGVNCSTIGHYGYPSPFVTMLKFRRQQQQQQQLMLNNHAQSNLSQNRQQSMDQCRCDCGRCHRQSITSTTTNNNNINMNNSHNVNHNRNSSPSSLVTWSSVASSSAFESNPIVVKHHQNGTSMAKTMEQSAIVKSTITTKPVTNTSRRSTLLSSFSSADYDVEDYDQQITLPATTNTKIDDFFRANNVPINRNEMSDSIRIQCRCSCSIDQSSVTDIYSQIDSQIDQFTNVTNMTTTTTMTTTTNATTTNADQKRLESSTMNKSDCSNYWNWWLSDDEHRRWSSALTSPLKPATMIDEMSVWLRENIETRRPESVVFKSASDVPNHILLERALSPPCSSHSIQLRPKKLTDSEQISINGDESKLRRRWSLFPIRRKSRQQHQSSSSGSVPPPLKSIKNNESSPSSSSTLQSNQFFNRFSRTRRSLPSSTTIRRNHLESNQTEHDENNPQTTLPIDEEDNGPREVLLMSPEERFKLLAGQYSQSTIVNIDISGRNFNRLSMGRRSLIHTDFHIPRHRIGGIAGNNRSQQQQQRSRSKSPIKQHYKESNISPYALSGRLPEVKPNPIVVVAERGCQTENDDKLIRVDVHHNPSSNDNLRKNNDDDNDDDDDYVMLLRKMSTNVPVRSKQQQQQQHSSNESTTNGSNGLPDSQTTTTTTTTNIKQQQMRLNHDSQQTITLRYRGNELSAAAAKSRRQNGGRSSSGNWSAATSDLLQSSSTSSSPLQSDQQQQQQQQQKHQLNKIQRKRYQPTATKFANGKSLVAHQAVMATVSSVELTVGGIGQNNSGMENGSAEAAAAAAAASASNSNEEAESVYSVDNDGYYTSMHTDSGLFFGHDIPPIEINQNNRLKHSSRVTNARPFERIQEEPSNLLEMNQMNDCGSNLSINSILSNSDATSIAIDQQQQHKNNETNDTITHDFDWSVSHCSHQFINNDQRSTNNNRTIVSNGHRTLPDFEEKRRMTAAAMRRMIQQQQQNKIKPGTRIRSVSGTFDDDDDDQTTMVRESSESSSDTIQLINQNQGIKRSASYRIPISSSSNYQQQQQTIGQQNYDIRRSKTMQFPPTHIKRNGMDQSIGRCKLLSSSSSNNRSNNRQCSSVALTESSSASSSCRKLPPPPPPPRVSSMLSTLKQYRNDHKQQQQNHHRRRRTIRPKIGTKAINRSDDFDDEEEEGVDDDDYDDYIDDDDDDEQSSMISESDRRLSVASGATDSIVSSSLHTYRYQMNGSNHNQQQLINHYSESETNSEYLHHGNERRRRLFLLDSNRSYPPLYVPPISTYDGTHSTDTATTISGGSELFDDEDGDGGGDNDSKIGEHEDDDVNYDSRIRKIDDDRSMETIATKESETSTLCSGGGGGNSVTPTADNSSRTITPTFDTNTIDRKDKVEDEIDEERKVVVVAAAAAVVVEEESRSQFGTLERKQLEERHLSSPLPPPKLASFVRMGENQRMNECERQRKCSTTSSTTSSSTSPPKSPPKPKPRNSLHFAQTPPCLQSFSKETDSPITIETSTTTTSSSSTSSTSSPACSPTTTMSTTTITTTTKSNNCETFNQPQSPNGNTKTNILTSPNRRLTTEDLFIILHNSKKRHNIRTEPEIFTSNRMASPQSPQSPNGSERSNQSPKLQSPQQQQQQQQDQMKRRSWTGIGNPLSSPNRTLRNNHQQQPQQGSATNPGLGQPRTRQSLALDRLGPLRFSSIGSPEIVSPLSPARVSSLGTISSPSGSPSSRSRFSPSPIVSPMSPISNRQTMNLFVKKFGKSTTTSNGRYESSNYAGLNHVNVSCPPIPEVPDCPTGENGSESVPTNNSSTSSSSSANNMKHNCTSTWV</sequence>
<feature type="region of interest" description="Disordered" evidence="1">
    <location>
        <begin position="1556"/>
        <end position="1676"/>
    </location>
</feature>
<feature type="signal peptide" evidence="2">
    <location>
        <begin position="1"/>
        <end position="17"/>
    </location>
</feature>
<feature type="compositionally biased region" description="Low complexity" evidence="1">
    <location>
        <begin position="1509"/>
        <end position="1526"/>
    </location>
</feature>
<feature type="region of interest" description="Disordered" evidence="1">
    <location>
        <begin position="255"/>
        <end position="294"/>
    </location>
</feature>
<feature type="compositionally biased region" description="Low complexity" evidence="1">
    <location>
        <begin position="1174"/>
        <end position="1212"/>
    </location>
</feature>
<feature type="region of interest" description="Disordered" evidence="1">
    <location>
        <begin position="1098"/>
        <end position="1147"/>
    </location>
</feature>
<feature type="compositionally biased region" description="Polar residues" evidence="1">
    <location>
        <begin position="1475"/>
        <end position="1489"/>
    </location>
</feature>
<feature type="compositionally biased region" description="Low complexity" evidence="1">
    <location>
        <begin position="1931"/>
        <end position="1943"/>
    </location>
</feature>
<feature type="compositionally biased region" description="Low complexity" evidence="1">
    <location>
        <begin position="873"/>
        <end position="890"/>
    </location>
</feature>
<proteinExistence type="predicted"/>
<feature type="region of interest" description="Disordered" evidence="1">
    <location>
        <begin position="1509"/>
        <end position="1529"/>
    </location>
</feature>
<feature type="compositionally biased region" description="Low complexity" evidence="1">
    <location>
        <begin position="1557"/>
        <end position="1584"/>
    </location>
</feature>
<feature type="compositionally biased region" description="Low complexity" evidence="1">
    <location>
        <begin position="2090"/>
        <end position="2106"/>
    </location>
</feature>
<evidence type="ECO:0000256" key="1">
    <source>
        <dbReference type="SAM" id="MobiDB-lite"/>
    </source>
</evidence>
<feature type="compositionally biased region" description="Polar residues" evidence="1">
    <location>
        <begin position="2286"/>
        <end position="2295"/>
    </location>
</feature>
<feature type="chain" id="PRO_5040116170" evidence="2">
    <location>
        <begin position="18"/>
        <end position="2295"/>
    </location>
</feature>
<feature type="region of interest" description="Disordered" evidence="1">
    <location>
        <begin position="2255"/>
        <end position="2295"/>
    </location>
</feature>
<feature type="compositionally biased region" description="Low complexity" evidence="1">
    <location>
        <begin position="1105"/>
        <end position="1136"/>
    </location>
</feature>
<comment type="caution">
    <text evidence="3">The sequence shown here is derived from an EMBL/GenBank/DDBJ whole genome shotgun (WGS) entry which is preliminary data.</text>
</comment>
<feature type="compositionally biased region" description="Acidic residues" evidence="1">
    <location>
        <begin position="1639"/>
        <end position="1665"/>
    </location>
</feature>
<feature type="compositionally biased region" description="Polar residues" evidence="1">
    <location>
        <begin position="1137"/>
        <end position="1147"/>
    </location>
</feature>
<feature type="compositionally biased region" description="Basic and acidic residues" evidence="1">
    <location>
        <begin position="255"/>
        <end position="277"/>
    </location>
</feature>
<feature type="compositionally biased region" description="Basic and acidic residues" evidence="1">
    <location>
        <begin position="1057"/>
        <end position="1066"/>
    </location>
</feature>